<dbReference type="Gene3D" id="3.40.630.30">
    <property type="match status" value="1"/>
</dbReference>
<dbReference type="InterPro" id="IPR000182">
    <property type="entry name" value="GNAT_dom"/>
</dbReference>
<keyword evidence="4" id="KW-1185">Reference proteome</keyword>
<evidence type="ECO:0000259" key="2">
    <source>
        <dbReference type="PROSITE" id="PS51186"/>
    </source>
</evidence>
<keyword evidence="1" id="KW-0046">Antibiotic resistance</keyword>
<dbReference type="GO" id="GO:0016410">
    <property type="term" value="F:N-acyltransferase activity"/>
    <property type="evidence" value="ECO:0007669"/>
    <property type="project" value="TreeGrafter"/>
</dbReference>
<name>A0A1Y2L847_9PROT</name>
<dbReference type="OrthoDB" id="9814648at2"/>
<organism evidence="3 4">
    <name type="scientific">Thalassospira alkalitolerans</name>
    <dbReference type="NCBI Taxonomy" id="1293890"/>
    <lineage>
        <taxon>Bacteria</taxon>
        <taxon>Pseudomonadati</taxon>
        <taxon>Pseudomonadota</taxon>
        <taxon>Alphaproteobacteria</taxon>
        <taxon>Rhodospirillales</taxon>
        <taxon>Thalassospiraceae</taxon>
        <taxon>Thalassospira</taxon>
    </lineage>
</organism>
<comment type="caution">
    <text evidence="3">The sequence shown here is derived from an EMBL/GenBank/DDBJ whole genome shotgun (WGS) entry which is preliminary data.</text>
</comment>
<keyword evidence="3" id="KW-0808">Transferase</keyword>
<sequence>MTAAEIYRFRRAVPNDLPMIRRWLHVPEIIRWWGAPDEQIELIAEDIELPEIATLIVSYRNRPFAFVQHYNAHHWPQEHFAHLPENARCLDAFIGMTNMMGCGHGQMFLKTLTQRLFKRGVPMIGIDPDPENERAIRCYEAIGFIAQGEHQTTEGLCHLMTLHP</sequence>
<accession>A0A1Y2L847</accession>
<feature type="domain" description="N-acetyltransferase" evidence="2">
    <location>
        <begin position="7"/>
        <end position="164"/>
    </location>
</feature>
<dbReference type="SUPFAM" id="SSF55729">
    <property type="entry name" value="Acyl-CoA N-acyltransferases (Nat)"/>
    <property type="match status" value="1"/>
</dbReference>
<reference evidence="3 4" key="1">
    <citation type="submission" date="2014-03" db="EMBL/GenBank/DDBJ databases">
        <title>The draft genome sequence of Thalassospira alkalitolerans JCM 18968.</title>
        <authorList>
            <person name="Lai Q."/>
            <person name="Shao Z."/>
        </authorList>
    </citation>
    <scope>NUCLEOTIDE SEQUENCE [LARGE SCALE GENOMIC DNA]</scope>
    <source>
        <strain evidence="3 4">JCM 18968</strain>
    </source>
</reference>
<proteinExistence type="predicted"/>
<dbReference type="Proteomes" id="UP000193396">
    <property type="component" value="Unassembled WGS sequence"/>
</dbReference>
<dbReference type="PROSITE" id="PS51186">
    <property type="entry name" value="GNAT"/>
    <property type="match status" value="1"/>
</dbReference>
<evidence type="ECO:0000313" key="3">
    <source>
        <dbReference type="EMBL" id="OSQ44881.1"/>
    </source>
</evidence>
<evidence type="ECO:0000256" key="1">
    <source>
        <dbReference type="ARBA" id="ARBA00023251"/>
    </source>
</evidence>
<dbReference type="AlphaFoldDB" id="A0A1Y2L847"/>
<dbReference type="Pfam" id="PF13523">
    <property type="entry name" value="Acetyltransf_8"/>
    <property type="match status" value="1"/>
</dbReference>
<dbReference type="PANTHER" id="PTHR31438:SF1">
    <property type="entry name" value="LYSINE N-ACYLTRANSFERASE C17G9.06C-RELATED"/>
    <property type="match status" value="1"/>
</dbReference>
<dbReference type="STRING" id="1293890.TALK_18370"/>
<dbReference type="InterPro" id="IPR016181">
    <property type="entry name" value="Acyl_CoA_acyltransferase"/>
</dbReference>
<dbReference type="RefSeq" id="WP_085620617.1">
    <property type="nucleotide sequence ID" value="NZ_CAXBPE010000036.1"/>
</dbReference>
<protein>
    <submittedName>
        <fullName evidence="3">Acetyltransferase</fullName>
    </submittedName>
</protein>
<dbReference type="EMBL" id="JFKB01000017">
    <property type="protein sequence ID" value="OSQ44881.1"/>
    <property type="molecule type" value="Genomic_DNA"/>
</dbReference>
<dbReference type="PANTHER" id="PTHR31438">
    <property type="entry name" value="LYSINE N-ACYLTRANSFERASE C17G9.06C-RELATED"/>
    <property type="match status" value="1"/>
</dbReference>
<evidence type="ECO:0000313" key="4">
    <source>
        <dbReference type="Proteomes" id="UP000193396"/>
    </source>
</evidence>
<gene>
    <name evidence="3" type="ORF">TALK_18370</name>
</gene>
<dbReference type="GO" id="GO:0046677">
    <property type="term" value="P:response to antibiotic"/>
    <property type="evidence" value="ECO:0007669"/>
    <property type="project" value="UniProtKB-KW"/>
</dbReference>